<evidence type="ECO:0000313" key="1">
    <source>
        <dbReference type="EMBL" id="KXA97354.1"/>
    </source>
</evidence>
<dbReference type="EMBL" id="LHXR01000033">
    <property type="protein sequence ID" value="KXA97354.1"/>
    <property type="molecule type" value="Genomic_DNA"/>
</dbReference>
<reference evidence="1 2" key="1">
    <citation type="journal article" date="2016" name="Sci. Rep.">
        <title>Metabolic traits of an uncultured archaeal lineage -MSBL1- from brine pools of the Red Sea.</title>
        <authorList>
            <person name="Mwirichia R."/>
            <person name="Alam I."/>
            <person name="Rashid M."/>
            <person name="Vinu M."/>
            <person name="Ba-Alawi W."/>
            <person name="Anthony Kamau A."/>
            <person name="Kamanda Ngugi D."/>
            <person name="Goker M."/>
            <person name="Klenk H.P."/>
            <person name="Bajic V."/>
            <person name="Stingl U."/>
        </authorList>
    </citation>
    <scope>NUCLEOTIDE SEQUENCE [LARGE SCALE GENOMIC DNA]</scope>
    <source>
        <strain evidence="1">SCGC-AAA259I09</strain>
    </source>
</reference>
<accession>A0A133USZ2</accession>
<comment type="caution">
    <text evidence="1">The sequence shown here is derived from an EMBL/GenBank/DDBJ whole genome shotgun (WGS) entry which is preliminary data.</text>
</comment>
<keyword evidence="2" id="KW-1185">Reference proteome</keyword>
<gene>
    <name evidence="1" type="ORF">AKJ37_03145</name>
</gene>
<dbReference type="Proteomes" id="UP000070463">
    <property type="component" value="Unassembled WGS sequence"/>
</dbReference>
<proteinExistence type="predicted"/>
<dbReference type="AlphaFoldDB" id="A0A133USZ2"/>
<sequence>MTTINLFHTGDAYIFKHYFDDSGLFDELRDYYDSFEYRFEVNKGELGELDEKLEGHGYENMGGLSKNF</sequence>
<protein>
    <submittedName>
        <fullName evidence="1">Uncharacterized protein</fullName>
    </submittedName>
</protein>
<evidence type="ECO:0000313" key="2">
    <source>
        <dbReference type="Proteomes" id="UP000070463"/>
    </source>
</evidence>
<name>A0A133USZ2_9EURY</name>
<organism evidence="1 2">
    <name type="scientific">candidate division MSBL1 archaeon SCGC-AAA259I09</name>
    <dbReference type="NCBI Taxonomy" id="1698267"/>
    <lineage>
        <taxon>Archaea</taxon>
        <taxon>Methanobacteriati</taxon>
        <taxon>Methanobacteriota</taxon>
        <taxon>candidate division MSBL1</taxon>
    </lineage>
</organism>